<dbReference type="Gene3D" id="3.40.50.300">
    <property type="entry name" value="P-loop containing nucleotide triphosphate hydrolases"/>
    <property type="match status" value="1"/>
</dbReference>
<comment type="similarity">
    <text evidence="1">Belongs to the IS21/IS1162 putative ATP-binding protein family.</text>
</comment>
<evidence type="ECO:0000256" key="2">
    <source>
        <dbReference type="ARBA" id="ARBA00022741"/>
    </source>
</evidence>
<dbReference type="PANTHER" id="PTHR30050">
    <property type="entry name" value="CHROMOSOMAL REPLICATION INITIATOR PROTEIN DNAA"/>
    <property type="match status" value="1"/>
</dbReference>
<evidence type="ECO:0000259" key="4">
    <source>
        <dbReference type="SMART" id="SM00382"/>
    </source>
</evidence>
<dbReference type="InterPro" id="IPR047661">
    <property type="entry name" value="IstB"/>
</dbReference>
<evidence type="ECO:0000313" key="6">
    <source>
        <dbReference type="Proteomes" id="UP001597231"/>
    </source>
</evidence>
<keyword evidence="6" id="KW-1185">Reference proteome</keyword>
<dbReference type="SUPFAM" id="SSF52540">
    <property type="entry name" value="P-loop containing nucleoside triphosphate hydrolases"/>
    <property type="match status" value="1"/>
</dbReference>
<dbReference type="Proteomes" id="UP001597231">
    <property type="component" value="Unassembled WGS sequence"/>
</dbReference>
<comment type="caution">
    <text evidence="5">The sequence shown here is derived from an EMBL/GenBank/DDBJ whole genome shotgun (WGS) entry which is preliminary data.</text>
</comment>
<keyword evidence="3" id="KW-0067">ATP-binding</keyword>
<dbReference type="InterPro" id="IPR002611">
    <property type="entry name" value="IstB_ATP-bd"/>
</dbReference>
<protein>
    <submittedName>
        <fullName evidence="5">IS21-like element helper ATPase IstB</fullName>
    </submittedName>
</protein>
<dbReference type="PIRSF" id="PIRSF003073">
    <property type="entry name" value="DNAC_TnpB_IstB"/>
    <property type="match status" value="1"/>
</dbReference>
<name>A0ABW3TSM5_9BACL</name>
<dbReference type="CDD" id="cd00009">
    <property type="entry name" value="AAA"/>
    <property type="match status" value="1"/>
</dbReference>
<dbReference type="SMART" id="SM00382">
    <property type="entry name" value="AAA"/>
    <property type="match status" value="1"/>
</dbReference>
<accession>A0ABW3TSM5</accession>
<evidence type="ECO:0000256" key="3">
    <source>
        <dbReference type="ARBA" id="ARBA00022840"/>
    </source>
</evidence>
<gene>
    <name evidence="5" type="primary">istB</name>
    <name evidence="5" type="ORF">ACFQ38_01240</name>
</gene>
<proteinExistence type="inferred from homology"/>
<dbReference type="RefSeq" id="WP_381479587.1">
    <property type="nucleotide sequence ID" value="NZ_JBHTLT010000008.1"/>
</dbReference>
<evidence type="ECO:0000313" key="5">
    <source>
        <dbReference type="EMBL" id="MFD1203756.1"/>
    </source>
</evidence>
<dbReference type="EMBL" id="JBHTLT010000008">
    <property type="protein sequence ID" value="MFD1203756.1"/>
    <property type="molecule type" value="Genomic_DNA"/>
</dbReference>
<dbReference type="Pfam" id="PF01695">
    <property type="entry name" value="IstB_IS21"/>
    <property type="match status" value="1"/>
</dbReference>
<sequence length="258" mass="29276">MHSSILEERLKALGWQQTAQQLDELVESASANTLSYFDFLDTLVKQEWEHRESEALAKRIRKAKFPYTKTIHEFDFSFQPSISERRVKETCTCRFIANGENRIILGPPGVGKTHLAIGFGLEALAKGYNVLFITANELGEQCQKASQKGTLSYLMKRLCKPDLIILDEVGYFDFDEVTANLFFQIVSKRYEKGAMIITSNKSYLEWGKTFGDDVLATAILDRLLHHSVTFSIKGDSYRMEEKRKAGVFPLPSAAESLK</sequence>
<dbReference type="PANTHER" id="PTHR30050:SF4">
    <property type="entry name" value="ATP-BINDING PROTEIN RV3427C IN INSERTION SEQUENCE-RELATED"/>
    <property type="match status" value="1"/>
</dbReference>
<evidence type="ECO:0000256" key="1">
    <source>
        <dbReference type="ARBA" id="ARBA00008059"/>
    </source>
</evidence>
<dbReference type="InterPro" id="IPR027417">
    <property type="entry name" value="P-loop_NTPase"/>
</dbReference>
<dbReference type="InterPro" id="IPR003593">
    <property type="entry name" value="AAA+_ATPase"/>
</dbReference>
<keyword evidence="2" id="KW-0547">Nucleotide-binding</keyword>
<reference evidence="6" key="1">
    <citation type="journal article" date="2019" name="Int. J. Syst. Evol. Microbiol.">
        <title>The Global Catalogue of Microorganisms (GCM) 10K type strain sequencing project: providing services to taxonomists for standard genome sequencing and annotation.</title>
        <authorList>
            <consortium name="The Broad Institute Genomics Platform"/>
            <consortium name="The Broad Institute Genome Sequencing Center for Infectious Disease"/>
            <person name="Wu L."/>
            <person name="Ma J."/>
        </authorList>
    </citation>
    <scope>NUCLEOTIDE SEQUENCE [LARGE SCALE GENOMIC DNA]</scope>
    <source>
        <strain evidence="6">CCUG 53915</strain>
    </source>
</reference>
<feature type="domain" description="AAA+ ATPase" evidence="4">
    <location>
        <begin position="98"/>
        <end position="230"/>
    </location>
</feature>
<dbReference type="InterPro" id="IPR028350">
    <property type="entry name" value="DNAC/IstB-like"/>
</dbReference>
<organism evidence="5 6">
    <name type="scientific">Sporosarcina contaminans</name>
    <dbReference type="NCBI Taxonomy" id="633403"/>
    <lineage>
        <taxon>Bacteria</taxon>
        <taxon>Bacillati</taxon>
        <taxon>Bacillota</taxon>
        <taxon>Bacilli</taxon>
        <taxon>Bacillales</taxon>
        <taxon>Caryophanaceae</taxon>
        <taxon>Sporosarcina</taxon>
    </lineage>
</organism>
<dbReference type="NCBIfam" id="NF038214">
    <property type="entry name" value="IS21_help_AAA"/>
    <property type="match status" value="1"/>
</dbReference>